<dbReference type="AlphaFoldDB" id="A0A4Y2QHT6"/>
<dbReference type="Proteomes" id="UP000499080">
    <property type="component" value="Unassembled WGS sequence"/>
</dbReference>
<organism evidence="1 2">
    <name type="scientific">Araneus ventricosus</name>
    <name type="common">Orbweaver spider</name>
    <name type="synonym">Epeira ventricosa</name>
    <dbReference type="NCBI Taxonomy" id="182803"/>
    <lineage>
        <taxon>Eukaryota</taxon>
        <taxon>Metazoa</taxon>
        <taxon>Ecdysozoa</taxon>
        <taxon>Arthropoda</taxon>
        <taxon>Chelicerata</taxon>
        <taxon>Arachnida</taxon>
        <taxon>Araneae</taxon>
        <taxon>Araneomorphae</taxon>
        <taxon>Entelegynae</taxon>
        <taxon>Araneoidea</taxon>
        <taxon>Araneidae</taxon>
        <taxon>Araneus</taxon>
    </lineage>
</organism>
<dbReference type="EMBL" id="BGPR01013922">
    <property type="protein sequence ID" value="GBN62847.1"/>
    <property type="molecule type" value="Genomic_DNA"/>
</dbReference>
<name>A0A4Y2QHT6_ARAVE</name>
<evidence type="ECO:0000313" key="2">
    <source>
        <dbReference type="Proteomes" id="UP000499080"/>
    </source>
</evidence>
<gene>
    <name evidence="1" type="ORF">AVEN_201671_1</name>
</gene>
<reference evidence="1 2" key="1">
    <citation type="journal article" date="2019" name="Sci. Rep.">
        <title>Orb-weaving spider Araneus ventricosus genome elucidates the spidroin gene catalogue.</title>
        <authorList>
            <person name="Kono N."/>
            <person name="Nakamura H."/>
            <person name="Ohtoshi R."/>
            <person name="Moran D.A.P."/>
            <person name="Shinohara A."/>
            <person name="Yoshida Y."/>
            <person name="Fujiwara M."/>
            <person name="Mori M."/>
            <person name="Tomita M."/>
            <person name="Arakawa K."/>
        </authorList>
    </citation>
    <scope>NUCLEOTIDE SEQUENCE [LARGE SCALE GENOMIC DNA]</scope>
</reference>
<comment type="caution">
    <text evidence="1">The sequence shown here is derived from an EMBL/GenBank/DDBJ whole genome shotgun (WGS) entry which is preliminary data.</text>
</comment>
<proteinExistence type="predicted"/>
<protein>
    <submittedName>
        <fullName evidence="1">Uncharacterized protein</fullName>
    </submittedName>
</protein>
<accession>A0A4Y2QHT6</accession>
<sequence>MGAQLYSRYQVRLNDVEAPHLTRNEKIQSDVKKVTLAMFWEAQGEILIDFFTSGSINAARCCETLPKLKSAFDARDQGSRAAFSSFLRLCILVDRKLF</sequence>
<dbReference type="OrthoDB" id="6436943at2759"/>
<keyword evidence="2" id="KW-1185">Reference proteome</keyword>
<evidence type="ECO:0000313" key="1">
    <source>
        <dbReference type="EMBL" id="GBN62847.1"/>
    </source>
</evidence>